<dbReference type="SUPFAM" id="SSF46785">
    <property type="entry name" value="Winged helix' DNA-binding domain"/>
    <property type="match status" value="1"/>
</dbReference>
<keyword evidence="7" id="KW-1185">Reference proteome</keyword>
<dbReference type="GO" id="GO:0003677">
    <property type="term" value="F:DNA binding"/>
    <property type="evidence" value="ECO:0007669"/>
    <property type="project" value="UniProtKB-KW"/>
</dbReference>
<dbReference type="EMBL" id="JAUSRG010000024">
    <property type="protein sequence ID" value="MDP9907611.1"/>
    <property type="molecule type" value="Genomic_DNA"/>
</dbReference>
<name>A0AAW8DMS1_9MICC</name>
<dbReference type="CDD" id="cd07377">
    <property type="entry name" value="WHTH_GntR"/>
    <property type="match status" value="1"/>
</dbReference>
<keyword evidence="2 5" id="KW-0238">DNA-binding</keyword>
<dbReference type="SUPFAM" id="SSF48008">
    <property type="entry name" value="GntR ligand-binding domain-like"/>
    <property type="match status" value="1"/>
</dbReference>
<proteinExistence type="predicted"/>
<dbReference type="Gene3D" id="1.10.10.10">
    <property type="entry name" value="Winged helix-like DNA-binding domain superfamily/Winged helix DNA-binding domain"/>
    <property type="match status" value="1"/>
</dbReference>
<dbReference type="Pfam" id="PF00392">
    <property type="entry name" value="GntR"/>
    <property type="match status" value="1"/>
</dbReference>
<evidence type="ECO:0000313" key="5">
    <source>
        <dbReference type="EMBL" id="MDP9907611.1"/>
    </source>
</evidence>
<dbReference type="EMBL" id="JAUSTF010000022">
    <property type="protein sequence ID" value="MDQ0183228.1"/>
    <property type="molecule type" value="Genomic_DNA"/>
</dbReference>
<dbReference type="SMART" id="SM00345">
    <property type="entry name" value="HTH_GNTR"/>
    <property type="match status" value="1"/>
</dbReference>
<evidence type="ECO:0000313" key="7">
    <source>
        <dbReference type="Proteomes" id="UP001230951"/>
    </source>
</evidence>
<dbReference type="PANTHER" id="PTHR43537">
    <property type="entry name" value="TRANSCRIPTIONAL REGULATOR, GNTR FAMILY"/>
    <property type="match status" value="1"/>
</dbReference>
<sequence length="228" mass="24241">MPMNAALQGIADAGHATHAHTGAWVAAQLRQRISDGLLPPGTKLSEQALSEALGVSRNTLREAFTVLAGESVVQRIPNRGVFVAAPGADDVREIYRVRRLIEPAAVLWGDVPAGALDAMDVIVDKARAALAEGSVAGMADANQELHKALVSLSGSASLDALMEKVLAEMRLVFHAMATTPDFHGHYVERNAALVAQIRNGQREEAAAELRRYLDGAEHELLVHIGAIP</sequence>
<evidence type="ECO:0000256" key="3">
    <source>
        <dbReference type="ARBA" id="ARBA00023163"/>
    </source>
</evidence>
<dbReference type="PANTHER" id="PTHR43537:SF45">
    <property type="entry name" value="GNTR FAMILY REGULATORY PROTEIN"/>
    <property type="match status" value="1"/>
</dbReference>
<feature type="domain" description="HTH gntR-type" evidence="4">
    <location>
        <begin position="19"/>
        <end position="86"/>
    </location>
</feature>
<evidence type="ECO:0000256" key="2">
    <source>
        <dbReference type="ARBA" id="ARBA00023125"/>
    </source>
</evidence>
<dbReference type="Pfam" id="PF07729">
    <property type="entry name" value="FCD"/>
    <property type="match status" value="1"/>
</dbReference>
<organism evidence="5 8">
    <name type="scientific">Arthrobacter bambusae</name>
    <dbReference type="NCBI Taxonomy" id="1338426"/>
    <lineage>
        <taxon>Bacteria</taxon>
        <taxon>Bacillati</taxon>
        <taxon>Actinomycetota</taxon>
        <taxon>Actinomycetes</taxon>
        <taxon>Micrococcales</taxon>
        <taxon>Micrococcaceae</taxon>
        <taxon>Arthrobacter</taxon>
    </lineage>
</organism>
<keyword evidence="1" id="KW-0805">Transcription regulation</keyword>
<dbReference type="Proteomes" id="UP001242995">
    <property type="component" value="Unassembled WGS sequence"/>
</dbReference>
<dbReference type="Proteomes" id="UP001230951">
    <property type="component" value="Unassembled WGS sequence"/>
</dbReference>
<evidence type="ECO:0000259" key="4">
    <source>
        <dbReference type="PROSITE" id="PS50949"/>
    </source>
</evidence>
<comment type="caution">
    <text evidence="5">The sequence shown here is derived from an EMBL/GenBank/DDBJ whole genome shotgun (WGS) entry which is preliminary data.</text>
</comment>
<evidence type="ECO:0000313" key="8">
    <source>
        <dbReference type="Proteomes" id="UP001242995"/>
    </source>
</evidence>
<dbReference type="GO" id="GO:0003700">
    <property type="term" value="F:DNA-binding transcription factor activity"/>
    <property type="evidence" value="ECO:0007669"/>
    <property type="project" value="InterPro"/>
</dbReference>
<reference evidence="5 7" key="1">
    <citation type="submission" date="2023-07" db="EMBL/GenBank/DDBJ databases">
        <title>Sorghum-associated microbial communities from plants grown in Nebraska, USA.</title>
        <authorList>
            <person name="Schachtman D."/>
        </authorList>
    </citation>
    <scope>NUCLEOTIDE SEQUENCE</scope>
    <source>
        <strain evidence="5">DS1006</strain>
        <strain evidence="6 7">DS1016</strain>
    </source>
</reference>
<dbReference type="InterPro" id="IPR011711">
    <property type="entry name" value="GntR_C"/>
</dbReference>
<evidence type="ECO:0000313" key="6">
    <source>
        <dbReference type="EMBL" id="MDQ0183228.1"/>
    </source>
</evidence>
<dbReference type="PROSITE" id="PS50949">
    <property type="entry name" value="HTH_GNTR"/>
    <property type="match status" value="1"/>
</dbReference>
<accession>A0AAW8DMS1</accession>
<dbReference type="AlphaFoldDB" id="A0AAW8DMS1"/>
<dbReference type="InterPro" id="IPR000524">
    <property type="entry name" value="Tscrpt_reg_HTH_GntR"/>
</dbReference>
<dbReference type="InterPro" id="IPR036390">
    <property type="entry name" value="WH_DNA-bd_sf"/>
</dbReference>
<evidence type="ECO:0000256" key="1">
    <source>
        <dbReference type="ARBA" id="ARBA00023015"/>
    </source>
</evidence>
<protein>
    <submittedName>
        <fullName evidence="5">DNA-binding GntR family transcriptional regulator</fullName>
    </submittedName>
</protein>
<dbReference type="InterPro" id="IPR036388">
    <property type="entry name" value="WH-like_DNA-bd_sf"/>
</dbReference>
<dbReference type="SMART" id="SM00895">
    <property type="entry name" value="FCD"/>
    <property type="match status" value="1"/>
</dbReference>
<keyword evidence="3" id="KW-0804">Transcription</keyword>
<gene>
    <name evidence="5" type="ORF">J2S90_004606</name>
    <name evidence="6" type="ORF">J2S93_004688</name>
</gene>
<dbReference type="Gene3D" id="1.20.120.530">
    <property type="entry name" value="GntR ligand-binding domain-like"/>
    <property type="match status" value="1"/>
</dbReference>
<dbReference type="InterPro" id="IPR008920">
    <property type="entry name" value="TF_FadR/GntR_C"/>
</dbReference>
<dbReference type="RefSeq" id="WP_306964347.1">
    <property type="nucleotide sequence ID" value="NZ_JAUSRG010000024.1"/>
</dbReference>